<keyword evidence="8" id="KW-1185">Reference proteome</keyword>
<reference evidence="7 8" key="1">
    <citation type="submission" date="2017-04" db="EMBL/GenBank/DDBJ databases">
        <title>Draft genome sequence of Marssonina coronaria NL1: causal agent of apple blotch.</title>
        <authorList>
            <person name="Cheng Q."/>
        </authorList>
    </citation>
    <scope>NUCLEOTIDE SEQUENCE [LARGE SCALE GENOMIC DNA]</scope>
    <source>
        <strain evidence="7 8">NL1</strain>
    </source>
</reference>
<evidence type="ECO:0000256" key="1">
    <source>
        <dbReference type="ARBA" id="ARBA00001947"/>
    </source>
</evidence>
<dbReference type="Pfam" id="PF07687">
    <property type="entry name" value="M20_dimer"/>
    <property type="match status" value="1"/>
</dbReference>
<comment type="similarity">
    <text evidence="2">Belongs to the peptidase M20A family.</text>
</comment>
<dbReference type="PANTHER" id="PTHR43808">
    <property type="entry name" value="ACETYLORNITHINE DEACETYLASE"/>
    <property type="match status" value="1"/>
</dbReference>
<evidence type="ECO:0000256" key="3">
    <source>
        <dbReference type="ARBA" id="ARBA00022723"/>
    </source>
</evidence>
<dbReference type="AlphaFoldDB" id="A0A218YZZ2"/>
<dbReference type="CDD" id="cd05652">
    <property type="entry name" value="M20_ArgE_DapE-like_fungal"/>
    <property type="match status" value="1"/>
</dbReference>
<dbReference type="PROSITE" id="PS00758">
    <property type="entry name" value="ARGE_DAPE_CPG2_1"/>
    <property type="match status" value="1"/>
</dbReference>
<dbReference type="PANTHER" id="PTHR43808:SF8">
    <property type="entry name" value="PEPTIDASE M20 DIMERISATION DOMAIN-CONTAINING PROTEIN"/>
    <property type="match status" value="1"/>
</dbReference>
<comment type="cofactor">
    <cofactor evidence="1">
        <name>Zn(2+)</name>
        <dbReference type="ChEBI" id="CHEBI:29105"/>
    </cofactor>
</comment>
<dbReference type="InParanoid" id="A0A218YZZ2"/>
<protein>
    <submittedName>
        <fullName evidence="7">Peptidase (Secreted protein)</fullName>
    </submittedName>
</protein>
<evidence type="ECO:0000259" key="6">
    <source>
        <dbReference type="Pfam" id="PF07687"/>
    </source>
</evidence>
<name>A0A218YZZ2_9HELO</name>
<dbReference type="GO" id="GO:0046872">
    <property type="term" value="F:metal ion binding"/>
    <property type="evidence" value="ECO:0007669"/>
    <property type="project" value="UniProtKB-KW"/>
</dbReference>
<dbReference type="SUPFAM" id="SSF55031">
    <property type="entry name" value="Bacterial exopeptidase dimerisation domain"/>
    <property type="match status" value="1"/>
</dbReference>
<dbReference type="SUPFAM" id="SSF53187">
    <property type="entry name" value="Zn-dependent exopeptidases"/>
    <property type="match status" value="1"/>
</dbReference>
<keyword evidence="4" id="KW-0378">Hydrolase</keyword>
<dbReference type="Gene3D" id="3.30.70.360">
    <property type="match status" value="1"/>
</dbReference>
<gene>
    <name evidence="7" type="ORF">B2J93_5528</name>
</gene>
<dbReference type="InterPro" id="IPR036264">
    <property type="entry name" value="Bact_exopeptidase_dim_dom"/>
</dbReference>
<dbReference type="InterPro" id="IPR011650">
    <property type="entry name" value="Peptidase_M20_dimer"/>
</dbReference>
<dbReference type="GO" id="GO:0016787">
    <property type="term" value="F:hydrolase activity"/>
    <property type="evidence" value="ECO:0007669"/>
    <property type="project" value="UniProtKB-KW"/>
</dbReference>
<dbReference type="Gene3D" id="3.40.630.10">
    <property type="entry name" value="Zn peptidases"/>
    <property type="match status" value="1"/>
</dbReference>
<comment type="caution">
    <text evidence="7">The sequence shown here is derived from an EMBL/GenBank/DDBJ whole genome shotgun (WGS) entry which is preliminary data.</text>
</comment>
<sequence length="387" mass="41416">MKLLTPPSIFFLANCAQIALSIGPQQPLQAAQPHPPSVSHESSSTKSLLALHKGLITLESITGNEDAVGQYLTKYLESKNFTVEVQKVASSPARNNIFAYLGQTRKTRILISSHIDTVPPFWPYERRGDEIWGRGSVDAKGSVATQIVAVEELLAAGSIKEGDVGLLYVVGEEVNGDGMRKANELGVAWESVIFGEPTELKLASGHKGTMGVQISAKGKAGHSGYPELGKSANAMLIPALNALLSVELPYSEKYGNTTLNIGRMEGGVAGNVIAEEASAVLTLRIADGSPEIIQEAVLGTVEKLGQELDVRFLGGYGPVYIDSDVPGFETIVVNYGTDIPNLKGDHKRYLYGPGTILMAHSDHEHLKVSDLEAAVEGYKALIEHSMK</sequence>
<organism evidence="7 8">
    <name type="scientific">Diplocarpon coronariae</name>
    <dbReference type="NCBI Taxonomy" id="2795749"/>
    <lineage>
        <taxon>Eukaryota</taxon>
        <taxon>Fungi</taxon>
        <taxon>Dikarya</taxon>
        <taxon>Ascomycota</taxon>
        <taxon>Pezizomycotina</taxon>
        <taxon>Leotiomycetes</taxon>
        <taxon>Helotiales</taxon>
        <taxon>Drepanopezizaceae</taxon>
        <taxon>Diplocarpon</taxon>
    </lineage>
</organism>
<dbReference type="OrthoDB" id="3064516at2759"/>
<evidence type="ECO:0000256" key="4">
    <source>
        <dbReference type="ARBA" id="ARBA00022801"/>
    </source>
</evidence>
<dbReference type="Proteomes" id="UP000242519">
    <property type="component" value="Unassembled WGS sequence"/>
</dbReference>
<dbReference type="InterPro" id="IPR002933">
    <property type="entry name" value="Peptidase_M20"/>
</dbReference>
<evidence type="ECO:0000256" key="5">
    <source>
        <dbReference type="ARBA" id="ARBA00022833"/>
    </source>
</evidence>
<feature type="domain" description="Peptidase M20 dimerisation" evidence="6">
    <location>
        <begin position="205"/>
        <end position="289"/>
    </location>
</feature>
<evidence type="ECO:0000313" key="8">
    <source>
        <dbReference type="Proteomes" id="UP000242519"/>
    </source>
</evidence>
<proteinExistence type="inferred from homology"/>
<dbReference type="EMBL" id="MZNU01000281">
    <property type="protein sequence ID" value="OWP01248.1"/>
    <property type="molecule type" value="Genomic_DNA"/>
</dbReference>
<evidence type="ECO:0000256" key="2">
    <source>
        <dbReference type="ARBA" id="ARBA00006247"/>
    </source>
</evidence>
<dbReference type="STRING" id="503106.A0A218YZZ2"/>
<evidence type="ECO:0000313" key="7">
    <source>
        <dbReference type="EMBL" id="OWP01248.1"/>
    </source>
</evidence>
<dbReference type="Pfam" id="PF01546">
    <property type="entry name" value="Peptidase_M20"/>
    <property type="match status" value="1"/>
</dbReference>
<keyword evidence="5" id="KW-0862">Zinc</keyword>
<dbReference type="InterPro" id="IPR001261">
    <property type="entry name" value="ArgE/DapE_CS"/>
</dbReference>
<accession>A0A218YZZ2</accession>
<keyword evidence="3" id="KW-0479">Metal-binding</keyword>
<dbReference type="InterPro" id="IPR050072">
    <property type="entry name" value="Peptidase_M20A"/>
</dbReference>